<evidence type="ECO:0000313" key="3">
    <source>
        <dbReference type="Proteomes" id="UP000094801"/>
    </source>
</evidence>
<sequence>MDGFTSGSPPFTTNNLLVSPYNRFKVEEPDPSFRPIPLNQSPRHYSYPRSHRKEGYWRTEFDNSFISPHQLTSGNPMTSNILNNATCHNPFELQSNSTLTISKPNSLPMLSSQVLEAGSHPRERNSQNSRLLRRAVSCSGLGDSVGALPRTILPPLSELIADIKLPVERSVVDQEYQPQRSKVLPSPISTSSLSTSSRETELHFKLKLPSIANLFNELESDPSCIDRDVPPNKSPLYVAYPRTPDCRVSFDSSETNTDYIEFCSSNSKVLRERTCCYLIKAFMKYVYQRRFGRVAIAAVRTPAADLRRLEAFVKFYFACFLKRLNFLPANLSDVERNQTTLLFKPQNIMTLSLQLNFKGKSIFLGSLFSLCRSSDSKEKIVKALNEDVFPIYGYELIIEFQFIKLKPSTSTRALHDMLMDYFSDNETLMQFRGIKTLQLGLLLVDVHVSCQICELS</sequence>
<organism evidence="2 3">
    <name type="scientific">[Candida] arabinofermentans NRRL YB-2248</name>
    <dbReference type="NCBI Taxonomy" id="983967"/>
    <lineage>
        <taxon>Eukaryota</taxon>
        <taxon>Fungi</taxon>
        <taxon>Dikarya</taxon>
        <taxon>Ascomycota</taxon>
        <taxon>Saccharomycotina</taxon>
        <taxon>Pichiomycetes</taxon>
        <taxon>Pichiales</taxon>
        <taxon>Pichiaceae</taxon>
        <taxon>Ogataea</taxon>
        <taxon>Ogataea/Candida clade</taxon>
    </lineage>
</organism>
<dbReference type="Proteomes" id="UP000094801">
    <property type="component" value="Unassembled WGS sequence"/>
</dbReference>
<keyword evidence="3" id="KW-1185">Reference proteome</keyword>
<feature type="region of interest" description="Disordered" evidence="1">
    <location>
        <begin position="175"/>
        <end position="194"/>
    </location>
</feature>
<evidence type="ECO:0000313" key="2">
    <source>
        <dbReference type="EMBL" id="ODV88003.1"/>
    </source>
</evidence>
<reference evidence="3" key="1">
    <citation type="submission" date="2016-04" db="EMBL/GenBank/DDBJ databases">
        <title>Comparative genomics of biotechnologically important yeasts.</title>
        <authorList>
            <consortium name="DOE Joint Genome Institute"/>
            <person name="Riley R."/>
            <person name="Haridas S."/>
            <person name="Wolfe K.H."/>
            <person name="Lopes M.R."/>
            <person name="Hittinger C.T."/>
            <person name="Goker M."/>
            <person name="Salamov A."/>
            <person name="Wisecaver J."/>
            <person name="Long T.M."/>
            <person name="Aerts A.L."/>
            <person name="Barry K."/>
            <person name="Choi C."/>
            <person name="Clum A."/>
            <person name="Coughlan A.Y."/>
            <person name="Deshpande S."/>
            <person name="Douglass A.P."/>
            <person name="Hanson S.J."/>
            <person name="Klenk H.-P."/>
            <person name="Labutti K."/>
            <person name="Lapidus A."/>
            <person name="Lindquist E."/>
            <person name="Lipzen A."/>
            <person name="Meier-Kolthoff J.P."/>
            <person name="Ohm R.A."/>
            <person name="Otillar R.P."/>
            <person name="Pangilinan J."/>
            <person name="Peng Y."/>
            <person name="Rokas A."/>
            <person name="Rosa C.A."/>
            <person name="Scheuner C."/>
            <person name="Sibirny A.A."/>
            <person name="Slot J.C."/>
            <person name="Stielow J.B."/>
            <person name="Sun H."/>
            <person name="Kurtzman C.P."/>
            <person name="Blackwell M."/>
            <person name="Grigoriev I.V."/>
            <person name="Jeffries T.W."/>
        </authorList>
    </citation>
    <scope>NUCLEOTIDE SEQUENCE [LARGE SCALE GENOMIC DNA]</scope>
    <source>
        <strain evidence="3">NRRL YB-2248</strain>
    </source>
</reference>
<proteinExistence type="predicted"/>
<protein>
    <submittedName>
        <fullName evidence="2">Uncharacterized protein</fullName>
    </submittedName>
</protein>
<name>A0A1E4T8D7_9ASCO</name>
<accession>A0A1E4T8D7</accession>
<gene>
    <name evidence="2" type="ORF">CANARDRAFT_173871</name>
</gene>
<feature type="compositionally biased region" description="Low complexity" evidence="1">
    <location>
        <begin position="184"/>
        <end position="194"/>
    </location>
</feature>
<dbReference type="AlphaFoldDB" id="A0A1E4T8D7"/>
<dbReference type="EMBL" id="KV453847">
    <property type="protein sequence ID" value="ODV88003.1"/>
    <property type="molecule type" value="Genomic_DNA"/>
</dbReference>
<evidence type="ECO:0000256" key="1">
    <source>
        <dbReference type="SAM" id="MobiDB-lite"/>
    </source>
</evidence>